<dbReference type="EMBL" id="GGEC01071165">
    <property type="protein sequence ID" value="MBX51649.1"/>
    <property type="molecule type" value="Transcribed_RNA"/>
</dbReference>
<organism evidence="1">
    <name type="scientific">Rhizophora mucronata</name>
    <name type="common">Asiatic mangrove</name>
    <dbReference type="NCBI Taxonomy" id="61149"/>
    <lineage>
        <taxon>Eukaryota</taxon>
        <taxon>Viridiplantae</taxon>
        <taxon>Streptophyta</taxon>
        <taxon>Embryophyta</taxon>
        <taxon>Tracheophyta</taxon>
        <taxon>Spermatophyta</taxon>
        <taxon>Magnoliopsida</taxon>
        <taxon>eudicotyledons</taxon>
        <taxon>Gunneridae</taxon>
        <taxon>Pentapetalae</taxon>
        <taxon>rosids</taxon>
        <taxon>fabids</taxon>
        <taxon>Malpighiales</taxon>
        <taxon>Rhizophoraceae</taxon>
        <taxon>Rhizophora</taxon>
    </lineage>
</organism>
<evidence type="ECO:0000313" key="1">
    <source>
        <dbReference type="EMBL" id="MBX51649.1"/>
    </source>
</evidence>
<reference evidence="1" key="1">
    <citation type="submission" date="2018-02" db="EMBL/GenBank/DDBJ databases">
        <title>Rhizophora mucronata_Transcriptome.</title>
        <authorList>
            <person name="Meera S.P."/>
            <person name="Sreeshan A."/>
            <person name="Augustine A."/>
        </authorList>
    </citation>
    <scope>NUCLEOTIDE SEQUENCE</scope>
    <source>
        <tissue evidence="1">Leaf</tissue>
    </source>
</reference>
<proteinExistence type="predicted"/>
<protein>
    <submittedName>
        <fullName evidence="1">Uncharacterized protein</fullName>
    </submittedName>
</protein>
<name>A0A2P2PAB5_RHIMU</name>
<accession>A0A2P2PAB5</accession>
<dbReference type="AlphaFoldDB" id="A0A2P2PAB5"/>
<sequence>MMPCMFFSSARPHKALFGTNAQKENNKLCLICTTSKNFFSSSALMNSNFSPIHLKSPISESKSRNK</sequence>